<reference evidence="3" key="1">
    <citation type="journal article" date="2009" name="Genome Res.">
        <title>Comparative genomic analyses of the human fungal pathogens Coccidioides and their relatives.</title>
        <authorList>
            <person name="Sharpton T.J."/>
            <person name="Stajich J.E."/>
            <person name="Rounsley S.D."/>
            <person name="Gardner M.J."/>
            <person name="Wortman J.R."/>
            <person name="Jordar V.S."/>
            <person name="Maiti R."/>
            <person name="Kodira C.D."/>
            <person name="Neafsey D.E."/>
            <person name="Zeng Q."/>
            <person name="Hung C.-Y."/>
            <person name="McMahan C."/>
            <person name="Muszewska A."/>
            <person name="Grynberg M."/>
            <person name="Mandel M.A."/>
            <person name="Kellner E.M."/>
            <person name="Barker B.M."/>
            <person name="Galgiani J.N."/>
            <person name="Orbach M.J."/>
            <person name="Kirkland T.N."/>
            <person name="Cole G.T."/>
            <person name="Henn M.R."/>
            <person name="Birren B.W."/>
            <person name="Taylor J.W."/>
        </authorList>
    </citation>
    <scope>NUCLEOTIDE SEQUENCE [LARGE SCALE GENOMIC DNA]</scope>
    <source>
        <strain evidence="3">RS</strain>
    </source>
</reference>
<evidence type="ECO:0000256" key="1">
    <source>
        <dbReference type="SAM" id="MobiDB-lite"/>
    </source>
</evidence>
<dbReference type="GeneID" id="24165045"/>
<dbReference type="Proteomes" id="UP000001261">
    <property type="component" value="Unassembled WGS sequence"/>
</dbReference>
<dbReference type="InParanoid" id="A0A0E1S3Q1"/>
<accession>A0A0E1S3Q1</accession>
<dbReference type="RefSeq" id="XP_001245657.1">
    <property type="nucleotide sequence ID" value="XM_001245656.1"/>
</dbReference>
<sequence>MGRGGLVVEEPYVDDGAGIRGSDGVLGATSGREKMHGSLDVRFRVGELHFEQCRRGPKSRTGMRSTTLQGTSSVHALWESYTIARTAYSLESRLRIVTGQFDLDPRCVLLAIKYSGTHTNASSENEQQSESPLFPPLCSLPDGRSHSKNRPPHAALTNAADPEDALSSNLRAGRLLIGPAPGSRDQPSRTLIGRTKGTGFVDNWQ</sequence>
<organism evidence="2 3">
    <name type="scientific">Coccidioides immitis (strain RS)</name>
    <name type="common">Valley fever fungus</name>
    <dbReference type="NCBI Taxonomy" id="246410"/>
    <lineage>
        <taxon>Eukaryota</taxon>
        <taxon>Fungi</taxon>
        <taxon>Dikarya</taxon>
        <taxon>Ascomycota</taxon>
        <taxon>Pezizomycotina</taxon>
        <taxon>Eurotiomycetes</taxon>
        <taxon>Eurotiomycetidae</taxon>
        <taxon>Onygenales</taxon>
        <taxon>Onygenaceae</taxon>
        <taxon>Coccidioides</taxon>
    </lineage>
</organism>
<proteinExistence type="predicted"/>
<dbReference type="EMBL" id="GG704914">
    <property type="protein sequence ID" value="EAS34074.1"/>
    <property type="molecule type" value="Genomic_DNA"/>
</dbReference>
<dbReference type="KEGG" id="cim:CIMG_13418"/>
<feature type="compositionally biased region" description="Low complexity" evidence="1">
    <location>
        <begin position="122"/>
        <end position="131"/>
    </location>
</feature>
<gene>
    <name evidence="2" type="ORF">CIMG_13418</name>
</gene>
<evidence type="ECO:0000313" key="3">
    <source>
        <dbReference type="Proteomes" id="UP000001261"/>
    </source>
</evidence>
<feature type="region of interest" description="Disordered" evidence="1">
    <location>
        <begin position="175"/>
        <end position="205"/>
    </location>
</feature>
<name>A0A0E1S3Q1_COCIM</name>
<dbReference type="VEuPathDB" id="FungiDB:CIMG_13418"/>
<protein>
    <submittedName>
        <fullName evidence="2">Uncharacterized protein</fullName>
    </submittedName>
</protein>
<feature type="region of interest" description="Disordered" evidence="1">
    <location>
        <begin position="120"/>
        <end position="162"/>
    </location>
</feature>
<dbReference type="AlphaFoldDB" id="A0A0E1S3Q1"/>
<reference evidence="3" key="2">
    <citation type="journal article" date="2010" name="Genome Res.">
        <title>Population genomic sequencing of Coccidioides fungi reveals recent hybridization and transposon control.</title>
        <authorList>
            <person name="Neafsey D.E."/>
            <person name="Barker B.M."/>
            <person name="Sharpton T.J."/>
            <person name="Stajich J.E."/>
            <person name="Park D.J."/>
            <person name="Whiston E."/>
            <person name="Hung C.-Y."/>
            <person name="McMahan C."/>
            <person name="White J."/>
            <person name="Sykes S."/>
            <person name="Heiman D."/>
            <person name="Young S."/>
            <person name="Zeng Q."/>
            <person name="Abouelleil A."/>
            <person name="Aftuck L."/>
            <person name="Bessette D."/>
            <person name="Brown A."/>
            <person name="FitzGerald M."/>
            <person name="Lui A."/>
            <person name="Macdonald J.P."/>
            <person name="Priest M."/>
            <person name="Orbach M.J."/>
            <person name="Galgiani J.N."/>
            <person name="Kirkland T.N."/>
            <person name="Cole G.T."/>
            <person name="Birren B.W."/>
            <person name="Henn M.R."/>
            <person name="Taylor J.W."/>
            <person name="Rounsley S.D."/>
        </authorList>
    </citation>
    <scope>GENOME REANNOTATION</scope>
    <source>
        <strain evidence="3">RS</strain>
    </source>
</reference>
<evidence type="ECO:0000313" key="2">
    <source>
        <dbReference type="EMBL" id="EAS34074.1"/>
    </source>
</evidence>
<keyword evidence="3" id="KW-1185">Reference proteome</keyword>